<feature type="domain" description="Glutaredoxin" evidence="2">
    <location>
        <begin position="108"/>
        <end position="161"/>
    </location>
</feature>
<evidence type="ECO:0000313" key="4">
    <source>
        <dbReference type="Proteomes" id="UP000293036"/>
    </source>
</evidence>
<dbReference type="PROSITE" id="PS51354">
    <property type="entry name" value="GLUTAREDOXIN_2"/>
    <property type="match status" value="1"/>
</dbReference>
<feature type="region of interest" description="Disordered" evidence="1">
    <location>
        <begin position="186"/>
        <end position="220"/>
    </location>
</feature>
<dbReference type="CDD" id="cd02976">
    <property type="entry name" value="NrdH"/>
    <property type="match status" value="1"/>
</dbReference>
<dbReference type="InterPro" id="IPR002109">
    <property type="entry name" value="Glutaredoxin"/>
</dbReference>
<dbReference type="EMBL" id="SJDT01000013">
    <property type="protein sequence ID" value="TBW20692.1"/>
    <property type="molecule type" value="Genomic_DNA"/>
</dbReference>
<keyword evidence="4" id="KW-1185">Reference proteome</keyword>
<dbReference type="Gene3D" id="3.40.30.10">
    <property type="entry name" value="Glutaredoxin"/>
    <property type="match status" value="1"/>
</dbReference>
<dbReference type="AlphaFoldDB" id="A0A4Q9UYI2"/>
<accession>A0A4Q9UYI2</accession>
<protein>
    <recommendedName>
        <fullName evidence="2">Glutaredoxin domain-containing protein</fullName>
    </recommendedName>
</protein>
<reference evidence="3 4" key="1">
    <citation type="submission" date="2019-02" db="EMBL/GenBank/DDBJ databases">
        <title>Arcanobacterium bovis sp. nov., isolated from the milk of a cow with mastitis.</title>
        <authorList>
            <person name="Sammra O."/>
            <person name="Foster G."/>
            <person name="Hassan A."/>
            <person name="Alssahen M."/>
            <person name="Laemmler C."/>
            <person name="Borowiak M."/>
            <person name="Malorny B."/>
            <person name="Abdulmawjood A."/>
        </authorList>
    </citation>
    <scope>NUCLEOTIDE SEQUENCE [LARGE SCALE GENOMIC DNA]</scope>
    <source>
        <strain evidence="3 4">C605018/01/1</strain>
    </source>
</reference>
<dbReference type="Proteomes" id="UP000293036">
    <property type="component" value="Unassembled WGS sequence"/>
</dbReference>
<sequence length="220" mass="25046">MSISESDVYVRGINFLTNYLEYETIDFEEMWSAANCPPLRQYPQYERSDALPIHMHNETGVDGQQNIATSPRLQQAAASRWLVAEWLPTILPQTYKHLPVPVRKDNAITIYTKADCVQCVATKRQFDKTGTPYSEVSLDQYPDLVEKFRQQGYTTAPIVEVETGATRRTWAGFTLENTLSTIRLSEGKTGNITPSHQPKCMTPVQPDTPAPVTHRRSRRR</sequence>
<dbReference type="InterPro" id="IPR036249">
    <property type="entry name" value="Thioredoxin-like_sf"/>
</dbReference>
<dbReference type="SUPFAM" id="SSF52833">
    <property type="entry name" value="Thioredoxin-like"/>
    <property type="match status" value="1"/>
</dbReference>
<evidence type="ECO:0000259" key="2">
    <source>
        <dbReference type="Pfam" id="PF00462"/>
    </source>
</evidence>
<evidence type="ECO:0000256" key="1">
    <source>
        <dbReference type="SAM" id="MobiDB-lite"/>
    </source>
</evidence>
<name>A0A4Q9UYI2_9ACTO</name>
<evidence type="ECO:0000313" key="3">
    <source>
        <dbReference type="EMBL" id="TBW20692.1"/>
    </source>
</evidence>
<gene>
    <name evidence="3" type="ORF">EZJ44_08495</name>
</gene>
<dbReference type="Pfam" id="PF00462">
    <property type="entry name" value="Glutaredoxin"/>
    <property type="match status" value="1"/>
</dbReference>
<feature type="compositionally biased region" description="Polar residues" evidence="1">
    <location>
        <begin position="186"/>
        <end position="196"/>
    </location>
</feature>
<proteinExistence type="predicted"/>
<organism evidence="3 4">
    <name type="scientific">Arcanobacterium bovis</name>
    <dbReference type="NCBI Taxonomy" id="2529275"/>
    <lineage>
        <taxon>Bacteria</taxon>
        <taxon>Bacillati</taxon>
        <taxon>Actinomycetota</taxon>
        <taxon>Actinomycetes</taxon>
        <taxon>Actinomycetales</taxon>
        <taxon>Actinomycetaceae</taxon>
        <taxon>Arcanobacterium</taxon>
    </lineage>
</organism>
<comment type="caution">
    <text evidence="3">The sequence shown here is derived from an EMBL/GenBank/DDBJ whole genome shotgun (WGS) entry which is preliminary data.</text>
</comment>
<dbReference type="OrthoDB" id="9795531at2"/>